<dbReference type="Proteomes" id="UP000248340">
    <property type="component" value="Unassembled WGS sequence"/>
</dbReference>
<organism evidence="2 3">
    <name type="scientific">Aspergillus uvarum CBS 121591</name>
    <dbReference type="NCBI Taxonomy" id="1448315"/>
    <lineage>
        <taxon>Eukaryota</taxon>
        <taxon>Fungi</taxon>
        <taxon>Dikarya</taxon>
        <taxon>Ascomycota</taxon>
        <taxon>Pezizomycotina</taxon>
        <taxon>Eurotiomycetes</taxon>
        <taxon>Eurotiomycetidae</taxon>
        <taxon>Eurotiales</taxon>
        <taxon>Aspergillaceae</taxon>
        <taxon>Aspergillus</taxon>
        <taxon>Aspergillus subgen. Circumdati</taxon>
    </lineage>
</organism>
<dbReference type="EMBL" id="KZ821723">
    <property type="protein sequence ID" value="PYH79055.1"/>
    <property type="molecule type" value="Genomic_DNA"/>
</dbReference>
<sequence length="538" mass="58490">MSTPSINESGNPMPTFRIPPPPISATAFWSTPVIKDAVAITSRTRRVCKMEETAEMWRRILAVRFDDWRLAVSPVNSPLTEPPDSPNLSQLDDDDTDKDGMSSGSDIPFQPPLTILPFPIPTPPPSLYPFGARSGLLNWPKAGGLSMNRPAAAITQRRDSVKTASSSGSDIPFAAPRNSLPYVPPLFVRQYLEAARAGARVGPIKRTPTRPAANPNNSRRPLLSYTPIDPSWDLGPPTQTPRQNVSALRSTASHEQGTSRNDASTQTALPAHPQHTVPPHGPAPGPSDSEKPTASTTSCAPPIVEDELGTAIYSPDGTETDPNGPSPTPSSSSNQEETSDPYSAASPTLHDPSPPPPPPWEITDPALVPDYTLIETKHACRTPLPTQMLTLVLTRTLPGDFPLPFLLLYCLPGFGPDEEHDEALMIEWRDVKEHALHEISELVERYTDPLPDLDQRQRARTRLLANLHFGIATGSSVRMYDFDRGDDGVFLLEECAWAKQKGPRLNVRETPLAFLNLVDRIAGWGVASPWSGDVVSSG</sequence>
<keyword evidence="3" id="KW-1185">Reference proteome</keyword>
<accession>A0A319C1V0</accession>
<evidence type="ECO:0000313" key="2">
    <source>
        <dbReference type="EMBL" id="PYH79055.1"/>
    </source>
</evidence>
<feature type="compositionally biased region" description="Low complexity" evidence="1">
    <location>
        <begin position="101"/>
        <end position="111"/>
    </location>
</feature>
<dbReference type="AlphaFoldDB" id="A0A319C1V0"/>
<dbReference type="GeneID" id="37142189"/>
<protein>
    <submittedName>
        <fullName evidence="2">Uncharacterized protein</fullName>
    </submittedName>
</protein>
<evidence type="ECO:0000256" key="1">
    <source>
        <dbReference type="SAM" id="MobiDB-lite"/>
    </source>
</evidence>
<evidence type="ECO:0000313" key="3">
    <source>
        <dbReference type="Proteomes" id="UP000248340"/>
    </source>
</evidence>
<proteinExistence type="predicted"/>
<reference evidence="2 3" key="1">
    <citation type="submission" date="2016-12" db="EMBL/GenBank/DDBJ databases">
        <title>The genomes of Aspergillus section Nigri reveals drivers in fungal speciation.</title>
        <authorList>
            <consortium name="DOE Joint Genome Institute"/>
            <person name="Vesth T.C."/>
            <person name="Nybo J."/>
            <person name="Theobald S."/>
            <person name="Brandl J."/>
            <person name="Frisvad J.C."/>
            <person name="Nielsen K.F."/>
            <person name="Lyhne E.K."/>
            <person name="Kogle M.E."/>
            <person name="Kuo A."/>
            <person name="Riley R."/>
            <person name="Clum A."/>
            <person name="Nolan M."/>
            <person name="Lipzen A."/>
            <person name="Salamov A."/>
            <person name="Henrissat B."/>
            <person name="Wiebenga A."/>
            <person name="De Vries R.P."/>
            <person name="Grigoriev I.V."/>
            <person name="Mortensen U.H."/>
            <person name="Andersen M.R."/>
            <person name="Baker S.E."/>
        </authorList>
    </citation>
    <scope>NUCLEOTIDE SEQUENCE [LARGE SCALE GENOMIC DNA]</scope>
    <source>
        <strain evidence="2 3">CBS 121591</strain>
    </source>
</reference>
<name>A0A319C1V0_9EURO</name>
<feature type="region of interest" description="Disordered" evidence="1">
    <location>
        <begin position="202"/>
        <end position="364"/>
    </location>
</feature>
<dbReference type="VEuPathDB" id="FungiDB:BO82DRAFT_404717"/>
<feature type="compositionally biased region" description="Polar residues" evidence="1">
    <location>
        <begin position="240"/>
        <end position="268"/>
    </location>
</feature>
<dbReference type="OrthoDB" id="4498461at2759"/>
<gene>
    <name evidence="2" type="ORF">BO82DRAFT_404717</name>
</gene>
<feature type="region of interest" description="Disordered" evidence="1">
    <location>
        <begin position="75"/>
        <end position="111"/>
    </location>
</feature>
<dbReference type="RefSeq" id="XP_025489255.1">
    <property type="nucleotide sequence ID" value="XM_025639447.1"/>
</dbReference>